<feature type="signal peptide" evidence="2">
    <location>
        <begin position="1"/>
        <end position="18"/>
    </location>
</feature>
<gene>
    <name evidence="3" type="ORF">SeLEV6574_g06479</name>
</gene>
<reference evidence="3 4" key="1">
    <citation type="journal article" date="2019" name="Sci. Rep.">
        <title>Comparative genomics of chytrid fungi reveal insights into the obligate biotrophic and pathogenic lifestyle of Synchytrium endobioticum.</title>
        <authorList>
            <person name="van de Vossenberg B.T.L.H."/>
            <person name="Warris S."/>
            <person name="Nguyen H.D.T."/>
            <person name="van Gent-Pelzer M.P.E."/>
            <person name="Joly D.L."/>
            <person name="van de Geest H.C."/>
            <person name="Bonants P.J.M."/>
            <person name="Smith D.S."/>
            <person name="Levesque C.A."/>
            <person name="van der Lee T.A.J."/>
        </authorList>
    </citation>
    <scope>NUCLEOTIDE SEQUENCE [LARGE SCALE GENOMIC DNA]</scope>
    <source>
        <strain evidence="3 4">LEV6574</strain>
    </source>
</reference>
<dbReference type="Proteomes" id="UP000320475">
    <property type="component" value="Unassembled WGS sequence"/>
</dbReference>
<dbReference type="VEuPathDB" id="FungiDB:SeMB42_g01094"/>
<evidence type="ECO:0000313" key="4">
    <source>
        <dbReference type="Proteomes" id="UP000320475"/>
    </source>
</evidence>
<sequence>MRTIYCLFLVLWVSYCPAAPTRGRDAAAGDVPTSSSAHVLCHATTTDQRIKARMNHLLNTYGAPSESSQHVQQAMIDLENWVVYDAAVFLAEIESQSGLQRHMSTLTDMRNFISYFCGHIGIGPAPHLANLLSKTNTHIGQVIDKAIHQQYTEHLREAAARPKFIDFLGVGAEPEYPQSGPISSPTFHDFFSTESEHQRLPDADEAPTRSATALRDVHSRQSNPHGYSRHDSTHTGSGSTSGRPRYSDRSSHGAGPSRRDSRRDSSRGKELE</sequence>
<accession>A0A507CNH4</accession>
<keyword evidence="2" id="KW-0732">Signal</keyword>
<comment type="caution">
    <text evidence="3">The sequence shown here is derived from an EMBL/GenBank/DDBJ whole genome shotgun (WGS) entry which is preliminary data.</text>
</comment>
<organism evidence="3 4">
    <name type="scientific">Synchytrium endobioticum</name>
    <dbReference type="NCBI Taxonomy" id="286115"/>
    <lineage>
        <taxon>Eukaryota</taxon>
        <taxon>Fungi</taxon>
        <taxon>Fungi incertae sedis</taxon>
        <taxon>Chytridiomycota</taxon>
        <taxon>Chytridiomycota incertae sedis</taxon>
        <taxon>Chytridiomycetes</taxon>
        <taxon>Synchytriales</taxon>
        <taxon>Synchytriaceae</taxon>
        <taxon>Synchytrium</taxon>
    </lineage>
</organism>
<feature type="region of interest" description="Disordered" evidence="1">
    <location>
        <begin position="175"/>
        <end position="272"/>
    </location>
</feature>
<evidence type="ECO:0000256" key="2">
    <source>
        <dbReference type="SAM" id="SignalP"/>
    </source>
</evidence>
<evidence type="ECO:0000256" key="1">
    <source>
        <dbReference type="SAM" id="MobiDB-lite"/>
    </source>
</evidence>
<protein>
    <recommendedName>
        <fullName evidence="5">Secreted protein</fullName>
    </recommendedName>
</protein>
<feature type="compositionally biased region" description="Basic and acidic residues" evidence="1">
    <location>
        <begin position="245"/>
        <end position="272"/>
    </location>
</feature>
<proteinExistence type="predicted"/>
<dbReference type="EMBL" id="QEAM01000370">
    <property type="protein sequence ID" value="TPX40685.1"/>
    <property type="molecule type" value="Genomic_DNA"/>
</dbReference>
<feature type="chain" id="PRO_5021363156" description="Secreted protein" evidence="2">
    <location>
        <begin position="19"/>
        <end position="272"/>
    </location>
</feature>
<dbReference type="AlphaFoldDB" id="A0A507CNH4"/>
<name>A0A507CNH4_9FUNG</name>
<feature type="compositionally biased region" description="Low complexity" evidence="1">
    <location>
        <begin position="234"/>
        <end position="244"/>
    </location>
</feature>
<evidence type="ECO:0008006" key="5">
    <source>
        <dbReference type="Google" id="ProtNLM"/>
    </source>
</evidence>
<evidence type="ECO:0000313" key="3">
    <source>
        <dbReference type="EMBL" id="TPX40685.1"/>
    </source>
</evidence>